<organism evidence="1 4">
    <name type="scientific">Gilliamella apicola</name>
    <dbReference type="NCBI Taxonomy" id="1196095"/>
    <lineage>
        <taxon>Bacteria</taxon>
        <taxon>Pseudomonadati</taxon>
        <taxon>Pseudomonadota</taxon>
        <taxon>Gammaproteobacteria</taxon>
        <taxon>Orbales</taxon>
        <taxon>Orbaceae</taxon>
        <taxon>Gilliamella</taxon>
    </lineage>
</organism>
<reference evidence="3 4" key="1">
    <citation type="submission" date="2017-03" db="EMBL/GenBank/DDBJ databases">
        <title>Comparative genomics of honeybee gut symbionts reveal geographically distinct and subgroup specific antibiotic resistance.</title>
        <authorList>
            <person name="Ludvigsen J."/>
            <person name="Porcellato D."/>
            <person name="Labee-Lund T.M."/>
            <person name="Amdam G.V."/>
            <person name="Rudi K."/>
        </authorList>
    </citation>
    <scope>NUCLEOTIDE SEQUENCE [LARGE SCALE GENOMIC DNA]</scope>
    <source>
        <strain evidence="1 4">A-7-12</strain>
        <strain evidence="2 3">A-9-12</strain>
    </source>
</reference>
<evidence type="ECO:0000313" key="4">
    <source>
        <dbReference type="Proteomes" id="UP000194977"/>
    </source>
</evidence>
<evidence type="ECO:0000313" key="3">
    <source>
        <dbReference type="Proteomes" id="UP000194800"/>
    </source>
</evidence>
<dbReference type="AlphaFoldDB" id="A0A242NKW4"/>
<evidence type="ECO:0000313" key="2">
    <source>
        <dbReference type="EMBL" id="OTQ10035.1"/>
    </source>
</evidence>
<comment type="caution">
    <text evidence="1">The sequence shown here is derived from an EMBL/GenBank/DDBJ whole genome shotgun (WGS) entry which is preliminary data.</text>
</comment>
<protein>
    <submittedName>
        <fullName evidence="1">Uncharacterized protein</fullName>
    </submittedName>
</protein>
<proteinExistence type="predicted"/>
<gene>
    <name evidence="2" type="ORF">B6C91_06970</name>
    <name evidence="1" type="ORF">B6D08_02105</name>
</gene>
<accession>A0A242NKW4</accession>
<dbReference type="RefSeq" id="WP_086300588.1">
    <property type="nucleotide sequence ID" value="NZ_MZNE01000077.1"/>
</dbReference>
<dbReference type="Proteomes" id="UP000194800">
    <property type="component" value="Unassembled WGS sequence"/>
</dbReference>
<keyword evidence="3" id="KW-1185">Reference proteome</keyword>
<dbReference type="Proteomes" id="UP000194977">
    <property type="component" value="Unassembled WGS sequence"/>
</dbReference>
<sequence>MTVNKNSDASLEIESKLAQALTLVNVLSNNHYYADEGLDVPFINHCDTGNLLWILHALLDEAYKEYLNLDLKGGEKNA</sequence>
<dbReference type="OrthoDB" id="7066377at2"/>
<dbReference type="EMBL" id="NART01000025">
    <property type="protein sequence ID" value="OTQ10035.1"/>
    <property type="molecule type" value="Genomic_DNA"/>
</dbReference>
<dbReference type="EMBL" id="NARP01000004">
    <property type="protein sequence ID" value="OTQ01209.1"/>
    <property type="molecule type" value="Genomic_DNA"/>
</dbReference>
<name>A0A242NKW4_9GAMM</name>
<evidence type="ECO:0000313" key="1">
    <source>
        <dbReference type="EMBL" id="OTQ01209.1"/>
    </source>
</evidence>